<reference evidence="2 3" key="1">
    <citation type="submission" date="2018-06" db="EMBL/GenBank/DDBJ databases">
        <title>Genome analysis of cellulolytic fungus Trichoderma lentiforme CFAM-422.</title>
        <authorList>
            <person name="Steindorff A.S."/>
            <person name="Formighieri E.F."/>
            <person name="Midorikawa G.E.O."/>
            <person name="Tamietti M.S."/>
            <person name="Ramos E.Z."/>
            <person name="Silva A.S."/>
            <person name="Bon E.P.S."/>
            <person name="Mendes T.D."/>
            <person name="Damaso M.C.T."/>
            <person name="Favaro L.C.L."/>
        </authorList>
    </citation>
    <scope>NUCLEOTIDE SEQUENCE [LARGE SCALE GENOMIC DNA]</scope>
    <source>
        <strain evidence="2 3">CFAM-422</strain>
    </source>
</reference>
<evidence type="ECO:0000256" key="1">
    <source>
        <dbReference type="SAM" id="MobiDB-lite"/>
    </source>
</evidence>
<dbReference type="AlphaFoldDB" id="A0A9P5CDP2"/>
<evidence type="ECO:0000313" key="2">
    <source>
        <dbReference type="EMBL" id="KAF3069296.1"/>
    </source>
</evidence>
<gene>
    <name evidence="2" type="ORF">CFAM422_007218</name>
</gene>
<feature type="compositionally biased region" description="Basic and acidic residues" evidence="1">
    <location>
        <begin position="80"/>
        <end position="97"/>
    </location>
</feature>
<protein>
    <submittedName>
        <fullName evidence="2">Uncharacterized protein</fullName>
    </submittedName>
</protein>
<dbReference type="EMBL" id="QLNT01000012">
    <property type="protein sequence ID" value="KAF3069296.1"/>
    <property type="molecule type" value="Genomic_DNA"/>
</dbReference>
<accession>A0A9P5CDP2</accession>
<evidence type="ECO:0000313" key="3">
    <source>
        <dbReference type="Proteomes" id="UP000801864"/>
    </source>
</evidence>
<proteinExistence type="predicted"/>
<sequence length="104" mass="11363">MAPVISFLNHTGLERLNLENGHSDGSNLSKMPFIERPILSIMWRQGTRSRALLKAEGGGKFVWDGHEPTGIVAAAASALDSHRTQEDVRGYEGDRQNTTRSTSG</sequence>
<dbReference type="Proteomes" id="UP000801864">
    <property type="component" value="Unassembled WGS sequence"/>
</dbReference>
<feature type="region of interest" description="Disordered" evidence="1">
    <location>
        <begin position="78"/>
        <end position="104"/>
    </location>
</feature>
<keyword evidence="3" id="KW-1185">Reference proteome</keyword>
<name>A0A9P5CDP2_9HYPO</name>
<organism evidence="2 3">
    <name type="scientific">Trichoderma lentiforme</name>
    <dbReference type="NCBI Taxonomy" id="1567552"/>
    <lineage>
        <taxon>Eukaryota</taxon>
        <taxon>Fungi</taxon>
        <taxon>Dikarya</taxon>
        <taxon>Ascomycota</taxon>
        <taxon>Pezizomycotina</taxon>
        <taxon>Sordariomycetes</taxon>
        <taxon>Hypocreomycetidae</taxon>
        <taxon>Hypocreales</taxon>
        <taxon>Hypocreaceae</taxon>
        <taxon>Trichoderma</taxon>
    </lineage>
</organism>
<comment type="caution">
    <text evidence="2">The sequence shown here is derived from an EMBL/GenBank/DDBJ whole genome shotgun (WGS) entry which is preliminary data.</text>
</comment>